<reference evidence="5" key="1">
    <citation type="journal article" date="2013" name="Mol. Plant Microbe Interact.">
        <title>Global aspects of pacC regulation of pathogenicity genes in Colletotrichum gloeosporioides as revealed by transcriptome analysis.</title>
        <authorList>
            <person name="Alkan N."/>
            <person name="Meng X."/>
            <person name="Friedlander G."/>
            <person name="Reuveni E."/>
            <person name="Sukno S."/>
            <person name="Sherman A."/>
            <person name="Thon M."/>
            <person name="Fluhr R."/>
            <person name="Prusky D."/>
        </authorList>
    </citation>
    <scope>NUCLEOTIDE SEQUENCE [LARGE SCALE GENOMIC DNA]</scope>
    <source>
        <strain evidence="5">Cg-14</strain>
    </source>
</reference>
<organism evidence="4 5">
    <name type="scientific">Colletotrichum gloeosporioides (strain Cg-14)</name>
    <name type="common">Anthracnose fungus</name>
    <name type="synonym">Glomerella cingulata</name>
    <dbReference type="NCBI Taxonomy" id="1237896"/>
    <lineage>
        <taxon>Eukaryota</taxon>
        <taxon>Fungi</taxon>
        <taxon>Dikarya</taxon>
        <taxon>Ascomycota</taxon>
        <taxon>Pezizomycotina</taxon>
        <taxon>Sordariomycetes</taxon>
        <taxon>Hypocreomycetidae</taxon>
        <taxon>Glomerellales</taxon>
        <taxon>Glomerellaceae</taxon>
        <taxon>Colletotrichum</taxon>
        <taxon>Colletotrichum gloeosporioides species complex</taxon>
    </lineage>
</organism>
<keyword evidence="1" id="KW-0677">Repeat</keyword>
<evidence type="ECO:0000256" key="3">
    <source>
        <dbReference type="PROSITE-ProRule" id="PRU00023"/>
    </source>
</evidence>
<dbReference type="PANTHER" id="PTHR24198">
    <property type="entry name" value="ANKYRIN REPEAT AND PROTEIN KINASE DOMAIN-CONTAINING PROTEIN"/>
    <property type="match status" value="1"/>
</dbReference>
<accession>T0LN95</accession>
<dbReference type="OrthoDB" id="341259at2759"/>
<comment type="caution">
    <text evidence="4">The sequence shown here is derived from an EMBL/GenBank/DDBJ whole genome shotgun (WGS) entry which is preliminary data.</text>
</comment>
<evidence type="ECO:0000313" key="4">
    <source>
        <dbReference type="EMBL" id="EQB53176.1"/>
    </source>
</evidence>
<name>T0LN95_COLGC</name>
<dbReference type="Gene3D" id="1.25.40.20">
    <property type="entry name" value="Ankyrin repeat-containing domain"/>
    <property type="match status" value="1"/>
</dbReference>
<dbReference type="PROSITE" id="PS50088">
    <property type="entry name" value="ANK_REPEAT"/>
    <property type="match status" value="1"/>
</dbReference>
<gene>
    <name evidence="4" type="ORF">CGLO_07136</name>
</gene>
<sequence length="527" mass="59897">MVQVSTTRRQSRRISEPYAPRLTILDLPVEIIFNIVDAIFDSYPEDLLYGYGPFWPDGFATADELYATHWPHFDVWKDVVRLMYTCKTLYNAVWPILYQKDAKYNESSALVLSAMKGNSAGVAKSLMKDGNAWASYREFDDWSRVADDDPYECKGTTNRSTVWNHEVSAVHWAAFNRDSQSLRYIDELAFIDFGQSTVDFFTADNRFICKSLDAVLNQFEPTINQLKMPSSQARNKYGMVKYLKSILKKGPNVLYFALINVSAKMYQENWASTSSKDVVKMLVEAQEKENWLSNHCTDSYDWVLIDSDVSLITHFGTKLHALHQACGGRDVDTSSFILNETTTSIDIRDAFDNTPMHHVAMCKRSEEGTDDPLTTDPRIIIQLLLRHGADINARNVAGHTPLQECFTSPGHPNIDVAVVLLQEGERTPASLDDLIEEVDIQPEDEQKLADAWTTSIGSPSSSTSLETLDTDRHKQSTEWLYKLTCCTNYRDGVDYSKFKAAELKSWSQWYAWLADSPSLHRGLFVPE</sequence>
<dbReference type="PANTHER" id="PTHR24198:SF165">
    <property type="entry name" value="ANKYRIN REPEAT-CONTAINING PROTEIN-RELATED"/>
    <property type="match status" value="1"/>
</dbReference>
<evidence type="ECO:0000313" key="5">
    <source>
        <dbReference type="Proteomes" id="UP000015530"/>
    </source>
</evidence>
<dbReference type="SMART" id="SM00248">
    <property type="entry name" value="ANK"/>
    <property type="match status" value="3"/>
</dbReference>
<dbReference type="EMBL" id="AMYD01001429">
    <property type="protein sequence ID" value="EQB53176.1"/>
    <property type="molecule type" value="Genomic_DNA"/>
</dbReference>
<evidence type="ECO:0000256" key="1">
    <source>
        <dbReference type="ARBA" id="ARBA00022737"/>
    </source>
</evidence>
<dbReference type="InterPro" id="IPR036770">
    <property type="entry name" value="Ankyrin_rpt-contain_sf"/>
</dbReference>
<evidence type="ECO:0000256" key="2">
    <source>
        <dbReference type="ARBA" id="ARBA00023043"/>
    </source>
</evidence>
<dbReference type="AlphaFoldDB" id="T0LN95"/>
<proteinExistence type="predicted"/>
<dbReference type="Proteomes" id="UP000015530">
    <property type="component" value="Unassembled WGS sequence"/>
</dbReference>
<keyword evidence="2 3" id="KW-0040">ANK repeat</keyword>
<dbReference type="InterPro" id="IPR002110">
    <property type="entry name" value="Ankyrin_rpt"/>
</dbReference>
<feature type="repeat" description="ANK" evidence="3">
    <location>
        <begin position="351"/>
        <end position="396"/>
    </location>
</feature>
<protein>
    <submittedName>
        <fullName evidence="4">Uncharacterized protein</fullName>
    </submittedName>
</protein>
<dbReference type="HOGENOM" id="CLU_039852_0_0_1"/>
<dbReference type="Pfam" id="PF00023">
    <property type="entry name" value="Ank"/>
    <property type="match status" value="1"/>
</dbReference>
<dbReference type="SUPFAM" id="SSF48403">
    <property type="entry name" value="Ankyrin repeat"/>
    <property type="match status" value="1"/>
</dbReference>